<name>A0A381X2A6_9ZZZZ</name>
<evidence type="ECO:0000259" key="8">
    <source>
        <dbReference type="SMART" id="SM00388"/>
    </source>
</evidence>
<dbReference type="GO" id="GO:0004721">
    <property type="term" value="F:phosphoprotein phosphatase activity"/>
    <property type="evidence" value="ECO:0007669"/>
    <property type="project" value="TreeGrafter"/>
</dbReference>
<dbReference type="Pfam" id="PF13426">
    <property type="entry name" value="PAS_9"/>
    <property type="match status" value="1"/>
</dbReference>
<evidence type="ECO:0000256" key="2">
    <source>
        <dbReference type="ARBA" id="ARBA00012438"/>
    </source>
</evidence>
<dbReference type="SMART" id="SM00388">
    <property type="entry name" value="HisKA"/>
    <property type="match status" value="1"/>
</dbReference>
<keyword evidence="7" id="KW-0472">Membrane</keyword>
<evidence type="ECO:0000256" key="1">
    <source>
        <dbReference type="ARBA" id="ARBA00000085"/>
    </source>
</evidence>
<comment type="catalytic activity">
    <reaction evidence="1">
        <text>ATP + protein L-histidine = ADP + protein N-phospho-L-histidine.</text>
        <dbReference type="EC" id="2.7.13.3"/>
    </reaction>
</comment>
<dbReference type="Gene3D" id="1.10.287.130">
    <property type="match status" value="1"/>
</dbReference>
<keyword evidence="4" id="KW-0808">Transferase</keyword>
<dbReference type="InterPro" id="IPR000014">
    <property type="entry name" value="PAS"/>
</dbReference>
<dbReference type="GO" id="GO:0005886">
    <property type="term" value="C:plasma membrane"/>
    <property type="evidence" value="ECO:0007669"/>
    <property type="project" value="TreeGrafter"/>
</dbReference>
<dbReference type="PANTHER" id="PTHR45453">
    <property type="entry name" value="PHOSPHATE REGULON SENSOR PROTEIN PHOR"/>
    <property type="match status" value="1"/>
</dbReference>
<dbReference type="Gene3D" id="3.30.450.20">
    <property type="entry name" value="PAS domain"/>
    <property type="match status" value="1"/>
</dbReference>
<evidence type="ECO:0000313" key="9">
    <source>
        <dbReference type="EMBL" id="SVA58810.1"/>
    </source>
</evidence>
<feature type="domain" description="Signal transduction histidine kinase dimerisation/phosphoacceptor" evidence="8">
    <location>
        <begin position="305"/>
        <end position="371"/>
    </location>
</feature>
<accession>A0A381X2A6</accession>
<dbReference type="InterPro" id="IPR003661">
    <property type="entry name" value="HisK_dim/P_dom"/>
</dbReference>
<dbReference type="SUPFAM" id="SSF55781">
    <property type="entry name" value="GAF domain-like"/>
    <property type="match status" value="1"/>
</dbReference>
<feature type="non-terminal residue" evidence="9">
    <location>
        <position position="379"/>
    </location>
</feature>
<dbReference type="AlphaFoldDB" id="A0A381X2A6"/>
<evidence type="ECO:0000256" key="6">
    <source>
        <dbReference type="ARBA" id="ARBA00023012"/>
    </source>
</evidence>
<evidence type="ECO:0000256" key="3">
    <source>
        <dbReference type="ARBA" id="ARBA00022553"/>
    </source>
</evidence>
<dbReference type="InterPro" id="IPR029016">
    <property type="entry name" value="GAF-like_dom_sf"/>
</dbReference>
<organism evidence="9">
    <name type="scientific">marine metagenome</name>
    <dbReference type="NCBI Taxonomy" id="408172"/>
    <lineage>
        <taxon>unclassified sequences</taxon>
        <taxon>metagenomes</taxon>
        <taxon>ecological metagenomes</taxon>
    </lineage>
</organism>
<keyword evidence="6" id="KW-0902">Two-component regulatory system</keyword>
<evidence type="ECO:0000256" key="5">
    <source>
        <dbReference type="ARBA" id="ARBA00022777"/>
    </source>
</evidence>
<dbReference type="CDD" id="cd00082">
    <property type="entry name" value="HisKA"/>
    <property type="match status" value="1"/>
</dbReference>
<dbReference type="InterPro" id="IPR050351">
    <property type="entry name" value="BphY/WalK/GraS-like"/>
</dbReference>
<proteinExistence type="predicted"/>
<dbReference type="EMBL" id="UINC01013645">
    <property type="protein sequence ID" value="SVA58810.1"/>
    <property type="molecule type" value="Genomic_DNA"/>
</dbReference>
<dbReference type="EC" id="2.7.13.3" evidence="2"/>
<gene>
    <name evidence="9" type="ORF">METZ01_LOCUS111664</name>
</gene>
<dbReference type="Gene3D" id="3.30.450.40">
    <property type="match status" value="1"/>
</dbReference>
<dbReference type="SUPFAM" id="SSF47384">
    <property type="entry name" value="Homodimeric domain of signal transducing histidine kinase"/>
    <property type="match status" value="1"/>
</dbReference>
<reference evidence="9" key="1">
    <citation type="submission" date="2018-05" db="EMBL/GenBank/DDBJ databases">
        <authorList>
            <person name="Lanie J.A."/>
            <person name="Ng W.-L."/>
            <person name="Kazmierczak K.M."/>
            <person name="Andrzejewski T.M."/>
            <person name="Davidsen T.M."/>
            <person name="Wayne K.J."/>
            <person name="Tettelin H."/>
            <person name="Glass J.I."/>
            <person name="Rusch D."/>
            <person name="Podicherti R."/>
            <person name="Tsui H.-C.T."/>
            <person name="Winkler M.E."/>
        </authorList>
    </citation>
    <scope>NUCLEOTIDE SEQUENCE</scope>
</reference>
<protein>
    <recommendedName>
        <fullName evidence="2">histidine kinase</fullName>
        <ecNumber evidence="2">2.7.13.3</ecNumber>
    </recommendedName>
</protein>
<dbReference type="SUPFAM" id="SSF55785">
    <property type="entry name" value="PYP-like sensor domain (PAS domain)"/>
    <property type="match status" value="1"/>
</dbReference>
<sequence>MNSDQQQSSGYTGITFDHSSVDLVLSKIPKLARDLTGADYAAVTISQPHAGMRIFHDGLDKNIKWQDKELPQGRGVLGRLGPVDSPIRLDDISSHPDSYGFPDWHPPMKALVGIQIFAGQGYKANLYVSNAPNNGEFTTRDTEILNQLTQFVKFAMEFAELHDRERKTRMIVEATENRLQAVIDGSLAGVLIISASDKLLIGFSKQACTILGCNLEVGTTLTEIHNSVDFFDINGQVISEQDLPIEKALTDGIETVASEMMLHRPDGSKLPVLVSAATIRIHDTEIDSTVLILQDLSDILQNEQMKSDFLSMVTHDLRSPLALIKGIINEMDVDVNTSDEIHADLESVDEEVDHMTELVSNLLDMSRIETRTKKVDSEI</sequence>
<evidence type="ECO:0000256" key="4">
    <source>
        <dbReference type="ARBA" id="ARBA00022679"/>
    </source>
</evidence>
<dbReference type="Pfam" id="PF00512">
    <property type="entry name" value="HisKA"/>
    <property type="match status" value="1"/>
</dbReference>
<dbReference type="PANTHER" id="PTHR45453:SF1">
    <property type="entry name" value="PHOSPHATE REGULON SENSOR PROTEIN PHOR"/>
    <property type="match status" value="1"/>
</dbReference>
<evidence type="ECO:0000256" key="7">
    <source>
        <dbReference type="ARBA" id="ARBA00023136"/>
    </source>
</evidence>
<dbReference type="GO" id="GO:0016036">
    <property type="term" value="P:cellular response to phosphate starvation"/>
    <property type="evidence" value="ECO:0007669"/>
    <property type="project" value="TreeGrafter"/>
</dbReference>
<keyword evidence="5" id="KW-0418">Kinase</keyword>
<dbReference type="InterPro" id="IPR036097">
    <property type="entry name" value="HisK_dim/P_sf"/>
</dbReference>
<dbReference type="GO" id="GO:0000155">
    <property type="term" value="F:phosphorelay sensor kinase activity"/>
    <property type="evidence" value="ECO:0007669"/>
    <property type="project" value="InterPro"/>
</dbReference>
<dbReference type="InterPro" id="IPR035965">
    <property type="entry name" value="PAS-like_dom_sf"/>
</dbReference>
<keyword evidence="3" id="KW-0597">Phosphoprotein</keyword>